<reference evidence="3 4" key="1">
    <citation type="submission" date="2019-02" db="EMBL/GenBank/DDBJ databases">
        <authorList>
            <person name="Rowley M."/>
            <person name="Stucki C."/>
            <person name="Ghiringhelli B."/>
            <person name="Naegele L."/>
            <person name="Emmons C.B."/>
            <person name="Slowan-Pomeroy T."/>
            <person name="Briggs L.A."/>
            <person name="Garlena R.A."/>
            <person name="Russell D.A."/>
            <person name="Pope W.H."/>
            <person name="Molloy S.D."/>
            <person name="Jacobs-Sera D."/>
            <person name="Hatfull G.F."/>
        </authorList>
    </citation>
    <scope>NUCLEOTIDE SEQUENCE [LARGE SCALE GENOMIC DNA]</scope>
</reference>
<sequence>MSTIETNDKGQNFAVADTGGKKEKKLARYDLIPAGPLLELAELYGRGASKYADRNWELGYDWSLSFAAMNRHAWQFWDGENYDPETGAAHLASVAWHALALLQFMQQTEKYGRFDDRPSTEAIAQDDTAVDGDDLDASDWVVHDESMDEFAAYIQKLNGYNKITMAWHENEVTKTPGVTAFYDPTAAVYEGLPDAGEEDDVDPVATSPEPPPNVVDNLGDAWPKYDYRDRTGWLHRYLFKGERRGWHRRHAALNGEWVPVPKYGTPERDVYDRTYGPFTSTAPYTGPNPDTEIR</sequence>
<dbReference type="GeneID" id="55012076"/>
<dbReference type="EMBL" id="MK524501">
    <property type="protein sequence ID" value="QBP33335.1"/>
    <property type="molecule type" value="Genomic_DNA"/>
</dbReference>
<dbReference type="InterPro" id="IPR044038">
    <property type="entry name" value="dATP/dGTP_diPOhydrolase_N"/>
</dbReference>
<accession>A0A482JHC6</accession>
<evidence type="ECO:0000313" key="3">
    <source>
        <dbReference type="EMBL" id="QBP33335.1"/>
    </source>
</evidence>
<evidence type="ECO:0000313" key="4">
    <source>
        <dbReference type="Proteomes" id="UP000295568"/>
    </source>
</evidence>
<feature type="region of interest" description="Disordered" evidence="1">
    <location>
        <begin position="274"/>
        <end position="294"/>
    </location>
</feature>
<feature type="region of interest" description="Disordered" evidence="1">
    <location>
        <begin position="194"/>
        <end position="217"/>
    </location>
</feature>
<dbReference type="Pfam" id="PF18909">
    <property type="entry name" value="dGTP_diPhyd_N"/>
    <property type="match status" value="1"/>
</dbReference>
<dbReference type="Proteomes" id="UP000295568">
    <property type="component" value="Segment"/>
</dbReference>
<dbReference type="RefSeq" id="YP_009820634.1">
    <property type="nucleotide sequence ID" value="NC_048169.1"/>
</dbReference>
<evidence type="ECO:0000256" key="1">
    <source>
        <dbReference type="SAM" id="MobiDB-lite"/>
    </source>
</evidence>
<organism evidence="3 4">
    <name type="scientific">Gordonia phage BrutonGaster</name>
    <dbReference type="NCBI Taxonomy" id="2530116"/>
    <lineage>
        <taxon>Viruses</taxon>
        <taxon>Duplodnaviria</taxon>
        <taxon>Heunggongvirae</taxon>
        <taxon>Uroviricota</taxon>
        <taxon>Caudoviricetes</taxon>
        <taxon>Oneupvirus</taxon>
        <taxon>Oneupvirus brutongaster</taxon>
    </lineage>
</organism>
<dbReference type="KEGG" id="vg:55012076"/>
<keyword evidence="4" id="KW-1185">Reference proteome</keyword>
<protein>
    <recommendedName>
        <fullName evidence="2">dATP/dGTP diphosphohydrolase N-terminal domain-containing protein</fullName>
    </recommendedName>
</protein>
<name>A0A482JHC6_9CAUD</name>
<evidence type="ECO:0000259" key="2">
    <source>
        <dbReference type="Pfam" id="PF18909"/>
    </source>
</evidence>
<feature type="domain" description="dATP/dGTP diphosphohydrolase N-terminal" evidence="2">
    <location>
        <begin position="17"/>
        <end position="110"/>
    </location>
</feature>
<gene>
    <name evidence="3" type="primary">120</name>
    <name evidence="3" type="ORF">SEA_BRUTONGASTER_120</name>
</gene>
<proteinExistence type="predicted"/>